<accession>A0ABQ7B189</accession>
<comment type="caution">
    <text evidence="2">The sequence shown here is derived from an EMBL/GenBank/DDBJ whole genome shotgun (WGS) entry which is preliminary data.</text>
</comment>
<evidence type="ECO:0000256" key="1">
    <source>
        <dbReference type="SAM" id="MobiDB-lite"/>
    </source>
</evidence>
<protein>
    <submittedName>
        <fullName evidence="2">Uncharacterized protein</fullName>
    </submittedName>
</protein>
<evidence type="ECO:0000313" key="3">
    <source>
        <dbReference type="Proteomes" id="UP000266723"/>
    </source>
</evidence>
<organism evidence="2 3">
    <name type="scientific">Brassica cretica</name>
    <name type="common">Mustard</name>
    <dbReference type="NCBI Taxonomy" id="69181"/>
    <lineage>
        <taxon>Eukaryota</taxon>
        <taxon>Viridiplantae</taxon>
        <taxon>Streptophyta</taxon>
        <taxon>Embryophyta</taxon>
        <taxon>Tracheophyta</taxon>
        <taxon>Spermatophyta</taxon>
        <taxon>Magnoliopsida</taxon>
        <taxon>eudicotyledons</taxon>
        <taxon>Gunneridae</taxon>
        <taxon>Pentapetalae</taxon>
        <taxon>rosids</taxon>
        <taxon>malvids</taxon>
        <taxon>Brassicales</taxon>
        <taxon>Brassicaceae</taxon>
        <taxon>Brassiceae</taxon>
        <taxon>Brassica</taxon>
    </lineage>
</organism>
<evidence type="ECO:0000313" key="2">
    <source>
        <dbReference type="EMBL" id="KAF3519998.1"/>
    </source>
</evidence>
<name>A0ABQ7B189_BRACR</name>
<dbReference type="EMBL" id="QGKV02001556">
    <property type="protein sequence ID" value="KAF3519998.1"/>
    <property type="molecule type" value="Genomic_DNA"/>
</dbReference>
<keyword evidence="3" id="KW-1185">Reference proteome</keyword>
<proteinExistence type="predicted"/>
<sequence>MYPGLKTHKRIVLHVAFPIPASSRPVLAQPIDDLSPFQRETISAISTFATRSQPARDRRSRYRSRPVSARNQRLSNVPARDLPFVRGPSNPIGG</sequence>
<feature type="region of interest" description="Disordered" evidence="1">
    <location>
        <begin position="45"/>
        <end position="94"/>
    </location>
</feature>
<gene>
    <name evidence="2" type="ORF">DY000_02062781</name>
</gene>
<reference evidence="2 3" key="1">
    <citation type="journal article" date="2020" name="BMC Genomics">
        <title>Intraspecific diversification of the crop wild relative Brassica cretica Lam. using demographic model selection.</title>
        <authorList>
            <person name="Kioukis A."/>
            <person name="Michalopoulou V.A."/>
            <person name="Briers L."/>
            <person name="Pirintsos S."/>
            <person name="Studholme D.J."/>
            <person name="Pavlidis P."/>
            <person name="Sarris P.F."/>
        </authorList>
    </citation>
    <scope>NUCLEOTIDE SEQUENCE [LARGE SCALE GENOMIC DNA]</scope>
    <source>
        <strain evidence="3">cv. PFS-1207/04</strain>
    </source>
</reference>
<dbReference type="Proteomes" id="UP000266723">
    <property type="component" value="Unassembled WGS sequence"/>
</dbReference>